<accession>A0ABX2T2P9</accession>
<evidence type="ECO:0000256" key="1">
    <source>
        <dbReference type="SAM" id="MobiDB-lite"/>
    </source>
</evidence>
<dbReference type="Proteomes" id="UP000584642">
    <property type="component" value="Unassembled WGS sequence"/>
</dbReference>
<protein>
    <submittedName>
        <fullName evidence="2">Uncharacterized protein</fullName>
    </submittedName>
</protein>
<feature type="region of interest" description="Disordered" evidence="1">
    <location>
        <begin position="30"/>
        <end position="65"/>
    </location>
</feature>
<proteinExistence type="predicted"/>
<keyword evidence="3" id="KW-1185">Reference proteome</keyword>
<feature type="compositionally biased region" description="Basic and acidic residues" evidence="1">
    <location>
        <begin position="30"/>
        <end position="46"/>
    </location>
</feature>
<gene>
    <name evidence="2" type="ORF">HND93_01600</name>
</gene>
<evidence type="ECO:0000313" key="3">
    <source>
        <dbReference type="Proteomes" id="UP000584642"/>
    </source>
</evidence>
<comment type="caution">
    <text evidence="2">The sequence shown here is derived from an EMBL/GenBank/DDBJ whole genome shotgun (WGS) entry which is preliminary data.</text>
</comment>
<organism evidence="2 3">
    <name type="scientific">Azospirillum oleiclasticum</name>
    <dbReference type="NCBI Taxonomy" id="2735135"/>
    <lineage>
        <taxon>Bacteria</taxon>
        <taxon>Pseudomonadati</taxon>
        <taxon>Pseudomonadota</taxon>
        <taxon>Alphaproteobacteria</taxon>
        <taxon>Rhodospirillales</taxon>
        <taxon>Azospirillaceae</taxon>
        <taxon>Azospirillum</taxon>
    </lineage>
</organism>
<dbReference type="EMBL" id="JABFDB010000001">
    <property type="protein sequence ID" value="NYZ18391.1"/>
    <property type="molecule type" value="Genomic_DNA"/>
</dbReference>
<reference evidence="2 3" key="1">
    <citation type="submission" date="2020-05" db="EMBL/GenBank/DDBJ databases">
        <title>Azospirillum oleiclasticum sp. nov, a nitrogen-fixing and heavy crude oil-emulsifying bacterium isolated from the crude oil of Yumen Oilfield.</title>
        <authorList>
            <person name="Wu D."/>
            <person name="Cai M."/>
            <person name="Zhang X."/>
        </authorList>
    </citation>
    <scope>NUCLEOTIDE SEQUENCE [LARGE SCALE GENOMIC DNA]</scope>
    <source>
        <strain evidence="2 3">ROY-1-1-2</strain>
    </source>
</reference>
<sequence length="65" mass="7136">MSFEPKTLTSHDPDLQAALDALGPAFRRSVEEASRKAPARVVERRGRGAPVVVRTGRRQAAMHAR</sequence>
<evidence type="ECO:0000313" key="2">
    <source>
        <dbReference type="EMBL" id="NYZ18391.1"/>
    </source>
</evidence>
<name>A0ABX2T2P9_9PROT</name>
<dbReference type="RefSeq" id="WP_180280140.1">
    <property type="nucleotide sequence ID" value="NZ_JABFDB010000001.1"/>
</dbReference>